<dbReference type="PANTHER" id="PTHR30419:SF8">
    <property type="entry name" value="NITROGEN ASSIMILATION TRANSCRIPTIONAL ACTIVATOR-RELATED"/>
    <property type="match status" value="1"/>
</dbReference>
<dbReference type="PANTHER" id="PTHR30419">
    <property type="entry name" value="HTH-TYPE TRANSCRIPTIONAL REGULATOR YBHD"/>
    <property type="match status" value="1"/>
</dbReference>
<dbReference type="InterPro" id="IPR050950">
    <property type="entry name" value="HTH-type_LysR_regulators"/>
</dbReference>
<feature type="domain" description="HTH lysR-type" evidence="5">
    <location>
        <begin position="1"/>
        <end position="58"/>
    </location>
</feature>
<dbReference type="InterPro" id="IPR036390">
    <property type="entry name" value="WH_DNA-bd_sf"/>
</dbReference>
<keyword evidence="3" id="KW-0238">DNA-binding</keyword>
<evidence type="ECO:0000256" key="1">
    <source>
        <dbReference type="ARBA" id="ARBA00009437"/>
    </source>
</evidence>
<dbReference type="RefSeq" id="WP_272775872.1">
    <property type="nucleotide sequence ID" value="NZ_JAQQLI010000005.1"/>
</dbReference>
<protein>
    <submittedName>
        <fullName evidence="6">LysR family transcriptional regulator</fullName>
    </submittedName>
</protein>
<dbReference type="SUPFAM" id="SSF53850">
    <property type="entry name" value="Periplasmic binding protein-like II"/>
    <property type="match status" value="1"/>
</dbReference>
<evidence type="ECO:0000256" key="2">
    <source>
        <dbReference type="ARBA" id="ARBA00023015"/>
    </source>
</evidence>
<dbReference type="Proteomes" id="UP001165652">
    <property type="component" value="Unassembled WGS sequence"/>
</dbReference>
<sequence>MHSRLLRHFLAVLDHGRISAAAEAVHISQPALTKSIHQLETSLGVPLFERRPNGVVPTPYGEILARRVRLMALEYQHALGEIQAITGGSGGHIRIGAGPVWMLRLLPPVIAKFQKQQPNVKVTMRTGVIDTLVPALLGGELDLVCSTLDYPSHPEIVKEHLTEIHHMLAASARHPLARRDDIAAADLLAYPWIALANDYVGSSRVNSFFAANELAPPKVAVETSSIASILSLLQAGDYIVNLPTVMLPYMESFGLVRLAIHGTLWEFSAGIAYRRTKTPIPVVKAFCAMLRASFAPPDLDAAELGPAELDRV</sequence>
<accession>A0ABT5J5X5</accession>
<dbReference type="EMBL" id="JAQQLI010000005">
    <property type="protein sequence ID" value="MDC7785021.1"/>
    <property type="molecule type" value="Genomic_DNA"/>
</dbReference>
<dbReference type="PROSITE" id="PS50931">
    <property type="entry name" value="HTH_LYSR"/>
    <property type="match status" value="1"/>
</dbReference>
<evidence type="ECO:0000259" key="5">
    <source>
        <dbReference type="PROSITE" id="PS50931"/>
    </source>
</evidence>
<keyword evidence="2" id="KW-0805">Transcription regulation</keyword>
<gene>
    <name evidence="6" type="ORF">PQJ73_04940</name>
</gene>
<evidence type="ECO:0000256" key="4">
    <source>
        <dbReference type="ARBA" id="ARBA00023163"/>
    </source>
</evidence>
<keyword evidence="7" id="KW-1185">Reference proteome</keyword>
<reference evidence="6" key="2">
    <citation type="submission" date="2023-02" db="EMBL/GenBank/DDBJ databases">
        <authorList>
            <person name="Rayyan A."/>
            <person name="Meyer T."/>
            <person name="Kyndt J.A."/>
        </authorList>
    </citation>
    <scope>NUCLEOTIDE SEQUENCE</scope>
    <source>
        <strain evidence="6">DSM 9987</strain>
    </source>
</reference>
<dbReference type="PRINTS" id="PR00039">
    <property type="entry name" value="HTHLYSR"/>
</dbReference>
<evidence type="ECO:0000313" key="6">
    <source>
        <dbReference type="EMBL" id="MDC7785021.1"/>
    </source>
</evidence>
<evidence type="ECO:0000313" key="7">
    <source>
        <dbReference type="Proteomes" id="UP001165652"/>
    </source>
</evidence>
<keyword evidence="4" id="KW-0804">Transcription</keyword>
<dbReference type="Pfam" id="PF00126">
    <property type="entry name" value="HTH_1"/>
    <property type="match status" value="1"/>
</dbReference>
<name>A0ABT5J5X5_RHOTP</name>
<dbReference type="Gene3D" id="1.10.10.10">
    <property type="entry name" value="Winged helix-like DNA-binding domain superfamily/Winged helix DNA-binding domain"/>
    <property type="match status" value="1"/>
</dbReference>
<dbReference type="CDD" id="cd05466">
    <property type="entry name" value="PBP2_LTTR_substrate"/>
    <property type="match status" value="1"/>
</dbReference>
<comment type="caution">
    <text evidence="6">The sequence shown here is derived from an EMBL/GenBank/DDBJ whole genome shotgun (WGS) entry which is preliminary data.</text>
</comment>
<dbReference type="Pfam" id="PF03466">
    <property type="entry name" value="LysR_substrate"/>
    <property type="match status" value="1"/>
</dbReference>
<comment type="similarity">
    <text evidence="1">Belongs to the LysR transcriptional regulatory family.</text>
</comment>
<organism evidence="6 7">
    <name type="scientific">Rhodoplanes tepidamans</name>
    <name type="common">Rhodoplanes cryptolactis</name>
    <dbReference type="NCBI Taxonomy" id="200616"/>
    <lineage>
        <taxon>Bacteria</taxon>
        <taxon>Pseudomonadati</taxon>
        <taxon>Pseudomonadota</taxon>
        <taxon>Alphaproteobacteria</taxon>
        <taxon>Hyphomicrobiales</taxon>
        <taxon>Nitrobacteraceae</taxon>
        <taxon>Rhodoplanes</taxon>
    </lineage>
</organism>
<evidence type="ECO:0000256" key="3">
    <source>
        <dbReference type="ARBA" id="ARBA00023125"/>
    </source>
</evidence>
<dbReference type="InterPro" id="IPR036388">
    <property type="entry name" value="WH-like_DNA-bd_sf"/>
</dbReference>
<proteinExistence type="inferred from homology"/>
<reference evidence="6" key="1">
    <citation type="journal article" date="2023" name="Microbiol Resour">
        <title>Genome Sequences of Rhodoplanes serenus and Two Thermotolerant Strains, Rhodoplanes tepidamans and 'Rhodoplanes cryptolactis,' Further Refine the Genus.</title>
        <authorList>
            <person name="Rayyan A.A."/>
            <person name="Kyndt J.A."/>
        </authorList>
    </citation>
    <scope>NUCLEOTIDE SEQUENCE</scope>
    <source>
        <strain evidence="6">DSM 9987</strain>
    </source>
</reference>
<dbReference type="InterPro" id="IPR005119">
    <property type="entry name" value="LysR_subst-bd"/>
</dbReference>
<dbReference type="SUPFAM" id="SSF46785">
    <property type="entry name" value="Winged helix' DNA-binding domain"/>
    <property type="match status" value="1"/>
</dbReference>
<dbReference type="InterPro" id="IPR000847">
    <property type="entry name" value="LysR_HTH_N"/>
</dbReference>
<dbReference type="Gene3D" id="3.40.190.290">
    <property type="match status" value="1"/>
</dbReference>